<dbReference type="InterPro" id="IPR036890">
    <property type="entry name" value="HATPase_C_sf"/>
</dbReference>
<dbReference type="PANTHER" id="PTHR43711">
    <property type="entry name" value="TWO-COMPONENT HISTIDINE KINASE"/>
    <property type="match status" value="1"/>
</dbReference>
<proteinExistence type="predicted"/>
<dbReference type="PROSITE" id="PS50109">
    <property type="entry name" value="HIS_KIN"/>
    <property type="match status" value="1"/>
</dbReference>
<keyword evidence="9" id="KW-0812">Transmembrane</keyword>
<protein>
    <recommendedName>
        <fullName evidence="2">histidine kinase</fullName>
        <ecNumber evidence="2">2.7.13.3</ecNumber>
    </recommendedName>
</protein>
<sequence>MKRIGRRLTLHFMYQFIFLSLFIFSILFILLFFLLQYFINEDMKKNLPAGSLDMIIAETVVENGDIILNPKWTEQLKEKNMWLQVINKMGKVVYHINVPAQLPKVYKVDELVQIHEKNRVQSYNIYSRFDTSSGQPLLFILGYDNSGLHTLQEWFQSYGKEGLIRKENVSKLEKEVNALGGYLHVINREGNVVQAIGAVKKKEMYHPLDIISIKSEPGRYETNVATYHNDKSGFIWLLHTPKKQEDLLEQSFLPKAIINLIIFSVSVLAMTVCFSIWHGFRYGHPLLLFLGWFERMEKGEYDVVLTKEDQKKLFRKNSKLRFRYQLYKEVIDAFYKMAEKLAVSEQERSRLERAKEEWMTGISHDLRTPLSTIQGYGQLLESGQYEWSDEELQEVGKTIREKGNYMLALVEDFSLVFRLKNGQLPFSMEKVELNELVRRTVLKYVNDMTIQHVHLSYEGEEQAMIIEANPKWFQRMLDNLIYNAIKHNPPGTKIIVMTKKERGYATIVVEDNGKGMDEETKNKLFERYYRGTNTDDKTEGVGLGMSIAKAIAEVHQGKIKVETSIGRGTKLLLTFPYK</sequence>
<dbReference type="SMART" id="SM00387">
    <property type="entry name" value="HATPase_c"/>
    <property type="match status" value="1"/>
</dbReference>
<dbReference type="Gene3D" id="3.30.565.10">
    <property type="entry name" value="Histidine kinase-like ATPase, C-terminal domain"/>
    <property type="match status" value="1"/>
</dbReference>
<keyword evidence="6 11" id="KW-0418">Kinase</keyword>
<dbReference type="EMBL" id="JABAGO010000026">
    <property type="protein sequence ID" value="NME99348.1"/>
    <property type="molecule type" value="Genomic_DNA"/>
</dbReference>
<reference evidence="11 12" key="1">
    <citation type="submission" date="2020-04" db="EMBL/GenBank/DDBJ databases">
        <authorList>
            <person name="Hitch T.C.A."/>
            <person name="Wylensek D."/>
            <person name="Clavel T."/>
        </authorList>
    </citation>
    <scope>NUCLEOTIDE SEQUENCE [LARGE SCALE GENOMIC DNA]</scope>
    <source>
        <strain evidence="11 12">WB01_D5_05</strain>
    </source>
</reference>
<keyword evidence="9" id="KW-1133">Transmembrane helix</keyword>
<evidence type="ECO:0000256" key="8">
    <source>
        <dbReference type="ARBA" id="ARBA00023012"/>
    </source>
</evidence>
<dbReference type="AlphaFoldDB" id="A0A848CW23"/>
<dbReference type="Pfam" id="PF00512">
    <property type="entry name" value="HisKA"/>
    <property type="match status" value="1"/>
</dbReference>
<dbReference type="GO" id="GO:0005524">
    <property type="term" value="F:ATP binding"/>
    <property type="evidence" value="ECO:0007669"/>
    <property type="project" value="UniProtKB-KW"/>
</dbReference>
<comment type="catalytic activity">
    <reaction evidence="1">
        <text>ATP + protein L-histidine = ADP + protein N-phospho-L-histidine.</text>
        <dbReference type="EC" id="2.7.13.3"/>
    </reaction>
</comment>
<evidence type="ECO:0000313" key="11">
    <source>
        <dbReference type="EMBL" id="NME99348.1"/>
    </source>
</evidence>
<feature type="domain" description="Histidine kinase" evidence="10">
    <location>
        <begin position="361"/>
        <end position="578"/>
    </location>
</feature>
<dbReference type="InterPro" id="IPR005467">
    <property type="entry name" value="His_kinase_dom"/>
</dbReference>
<dbReference type="CDD" id="cd00082">
    <property type="entry name" value="HisKA"/>
    <property type="match status" value="1"/>
</dbReference>
<evidence type="ECO:0000256" key="4">
    <source>
        <dbReference type="ARBA" id="ARBA00022679"/>
    </source>
</evidence>
<dbReference type="Proteomes" id="UP000561326">
    <property type="component" value="Unassembled WGS sequence"/>
</dbReference>
<dbReference type="SUPFAM" id="SSF47384">
    <property type="entry name" value="Homodimeric domain of signal transducing histidine kinase"/>
    <property type="match status" value="1"/>
</dbReference>
<keyword evidence="7" id="KW-0067">ATP-binding</keyword>
<dbReference type="RefSeq" id="WP_168975550.1">
    <property type="nucleotide sequence ID" value="NZ_JABAGO010000026.1"/>
</dbReference>
<dbReference type="PANTHER" id="PTHR43711:SF1">
    <property type="entry name" value="HISTIDINE KINASE 1"/>
    <property type="match status" value="1"/>
</dbReference>
<organism evidence="11 12">
    <name type="scientific">Aneurinibacillus aneurinilyticus</name>
    <name type="common">Bacillus aneurinolyticus</name>
    <dbReference type="NCBI Taxonomy" id="1391"/>
    <lineage>
        <taxon>Bacteria</taxon>
        <taxon>Bacillati</taxon>
        <taxon>Bacillota</taxon>
        <taxon>Bacilli</taxon>
        <taxon>Bacillales</taxon>
        <taxon>Paenibacillaceae</taxon>
        <taxon>Aneurinibacillus group</taxon>
        <taxon>Aneurinibacillus</taxon>
    </lineage>
</organism>
<dbReference type="Pfam" id="PF02518">
    <property type="entry name" value="HATPase_c"/>
    <property type="match status" value="1"/>
</dbReference>
<dbReference type="InterPro" id="IPR003594">
    <property type="entry name" value="HATPase_dom"/>
</dbReference>
<evidence type="ECO:0000256" key="7">
    <source>
        <dbReference type="ARBA" id="ARBA00022840"/>
    </source>
</evidence>
<dbReference type="PRINTS" id="PR00344">
    <property type="entry name" value="BCTRLSENSOR"/>
</dbReference>
<comment type="caution">
    <text evidence="11">The sequence shown here is derived from an EMBL/GenBank/DDBJ whole genome shotgun (WGS) entry which is preliminary data.</text>
</comment>
<dbReference type="CDD" id="cd00075">
    <property type="entry name" value="HATPase"/>
    <property type="match status" value="1"/>
</dbReference>
<dbReference type="InterPro" id="IPR003661">
    <property type="entry name" value="HisK_dim/P_dom"/>
</dbReference>
<name>A0A848CW23_ANEAE</name>
<dbReference type="Gene3D" id="1.10.287.130">
    <property type="match status" value="1"/>
</dbReference>
<evidence type="ECO:0000256" key="3">
    <source>
        <dbReference type="ARBA" id="ARBA00022553"/>
    </source>
</evidence>
<keyword evidence="4" id="KW-0808">Transferase</keyword>
<dbReference type="InterPro" id="IPR004358">
    <property type="entry name" value="Sig_transdc_His_kin-like_C"/>
</dbReference>
<keyword evidence="8" id="KW-0902">Two-component regulatory system</keyword>
<evidence type="ECO:0000256" key="2">
    <source>
        <dbReference type="ARBA" id="ARBA00012438"/>
    </source>
</evidence>
<evidence type="ECO:0000259" key="10">
    <source>
        <dbReference type="PROSITE" id="PS50109"/>
    </source>
</evidence>
<dbReference type="InterPro" id="IPR050736">
    <property type="entry name" value="Sensor_HK_Regulatory"/>
</dbReference>
<dbReference type="InterPro" id="IPR036097">
    <property type="entry name" value="HisK_dim/P_sf"/>
</dbReference>
<evidence type="ECO:0000256" key="1">
    <source>
        <dbReference type="ARBA" id="ARBA00000085"/>
    </source>
</evidence>
<evidence type="ECO:0000313" key="12">
    <source>
        <dbReference type="Proteomes" id="UP000561326"/>
    </source>
</evidence>
<feature type="transmembrane region" description="Helical" evidence="9">
    <location>
        <begin position="256"/>
        <end position="277"/>
    </location>
</feature>
<accession>A0A848CW23</accession>
<keyword evidence="9" id="KW-0472">Membrane</keyword>
<dbReference type="GO" id="GO:0000155">
    <property type="term" value="F:phosphorelay sensor kinase activity"/>
    <property type="evidence" value="ECO:0007669"/>
    <property type="project" value="InterPro"/>
</dbReference>
<dbReference type="SMART" id="SM00388">
    <property type="entry name" value="HisKA"/>
    <property type="match status" value="1"/>
</dbReference>
<evidence type="ECO:0000256" key="6">
    <source>
        <dbReference type="ARBA" id="ARBA00022777"/>
    </source>
</evidence>
<gene>
    <name evidence="11" type="ORF">HF838_13870</name>
</gene>
<evidence type="ECO:0000256" key="9">
    <source>
        <dbReference type="SAM" id="Phobius"/>
    </source>
</evidence>
<dbReference type="SUPFAM" id="SSF55874">
    <property type="entry name" value="ATPase domain of HSP90 chaperone/DNA topoisomerase II/histidine kinase"/>
    <property type="match status" value="1"/>
</dbReference>
<feature type="transmembrane region" description="Helical" evidence="9">
    <location>
        <begin position="12"/>
        <end position="39"/>
    </location>
</feature>
<evidence type="ECO:0000256" key="5">
    <source>
        <dbReference type="ARBA" id="ARBA00022741"/>
    </source>
</evidence>
<keyword evidence="5" id="KW-0547">Nucleotide-binding</keyword>
<keyword evidence="3" id="KW-0597">Phosphoprotein</keyword>
<dbReference type="EC" id="2.7.13.3" evidence="2"/>